<organism evidence="4 5">
    <name type="scientific">Acrobeloides nanus</name>
    <dbReference type="NCBI Taxonomy" id="290746"/>
    <lineage>
        <taxon>Eukaryota</taxon>
        <taxon>Metazoa</taxon>
        <taxon>Ecdysozoa</taxon>
        <taxon>Nematoda</taxon>
        <taxon>Chromadorea</taxon>
        <taxon>Rhabditida</taxon>
        <taxon>Tylenchina</taxon>
        <taxon>Cephalobomorpha</taxon>
        <taxon>Cephaloboidea</taxon>
        <taxon>Cephalobidae</taxon>
        <taxon>Acrobeloides</taxon>
    </lineage>
</organism>
<accession>A0A914CRJ0</accession>
<protein>
    <submittedName>
        <fullName evidence="5">ShKT domain-containing protein</fullName>
    </submittedName>
</protein>
<dbReference type="InterPro" id="IPR003582">
    <property type="entry name" value="ShKT_dom"/>
</dbReference>
<evidence type="ECO:0000313" key="4">
    <source>
        <dbReference type="Proteomes" id="UP000887540"/>
    </source>
</evidence>
<dbReference type="PROSITE" id="PS51670">
    <property type="entry name" value="SHKT"/>
    <property type="match status" value="1"/>
</dbReference>
<feature type="signal peptide" evidence="2">
    <location>
        <begin position="1"/>
        <end position="17"/>
    </location>
</feature>
<reference evidence="5" key="1">
    <citation type="submission" date="2022-11" db="UniProtKB">
        <authorList>
            <consortium name="WormBaseParasite"/>
        </authorList>
    </citation>
    <scope>IDENTIFICATION</scope>
</reference>
<keyword evidence="4" id="KW-1185">Reference proteome</keyword>
<evidence type="ECO:0000256" key="2">
    <source>
        <dbReference type="SAM" id="SignalP"/>
    </source>
</evidence>
<feature type="chain" id="PRO_5036862430" evidence="2">
    <location>
        <begin position="18"/>
        <end position="194"/>
    </location>
</feature>
<name>A0A914CRJ0_9BILA</name>
<dbReference type="Proteomes" id="UP000887540">
    <property type="component" value="Unplaced"/>
</dbReference>
<evidence type="ECO:0000259" key="3">
    <source>
        <dbReference type="PROSITE" id="PS51670"/>
    </source>
</evidence>
<proteinExistence type="predicted"/>
<evidence type="ECO:0000256" key="1">
    <source>
        <dbReference type="PROSITE-ProRule" id="PRU01005"/>
    </source>
</evidence>
<sequence>MTLRKCFCIIIAGVAVALCSYYSDCISDSQTWCGCGYQREALGPCVGGECPDGYMCICDYCCEGCRDDCYDCALFQQYCNNTNYCELRQKCKKTCEICQDATTTTDNDDDDVKVTRQCSFVSSQVGPSKASVIFKNVSFPLAWPAEEYFDNKGEWREFKVVLILRSDDGQEIVSDPLEKINRTFSDLKFNQTFI</sequence>
<dbReference type="AlphaFoldDB" id="A0A914CRJ0"/>
<dbReference type="WBParaSite" id="ACRNAN_scaffold13686.g28570.t1">
    <property type="protein sequence ID" value="ACRNAN_scaffold13686.g28570.t1"/>
    <property type="gene ID" value="ACRNAN_scaffold13686.g28570"/>
</dbReference>
<dbReference type="Pfam" id="PF08174">
    <property type="entry name" value="Anillin"/>
    <property type="match status" value="1"/>
</dbReference>
<keyword evidence="2" id="KW-0732">Signal</keyword>
<evidence type="ECO:0000313" key="5">
    <source>
        <dbReference type="WBParaSite" id="ACRNAN_scaffold13686.g28570.t1"/>
    </source>
</evidence>
<comment type="caution">
    <text evidence="1">Lacks conserved residue(s) required for the propagation of feature annotation.</text>
</comment>
<dbReference type="InterPro" id="IPR012966">
    <property type="entry name" value="AHD"/>
</dbReference>
<feature type="domain" description="ShKT" evidence="3">
    <location>
        <begin position="65"/>
        <end position="98"/>
    </location>
</feature>